<sequence length="103" mass="11605">MNAVDLDRLSLEELKDLKKKVTKAINTYEDRQKQQALAALDEKAREMGFSLSELTGGRKARKPSVPKYRNPNDPSQTWTGKGRQPAWFKDAIEAGKSPEDMAI</sequence>
<dbReference type="GO" id="GO:0032993">
    <property type="term" value="C:protein-DNA complex"/>
    <property type="evidence" value="ECO:0007669"/>
    <property type="project" value="TreeGrafter"/>
</dbReference>
<dbReference type="InterPro" id="IPR037150">
    <property type="entry name" value="H-NS_C_dom_sf"/>
</dbReference>
<dbReference type="GO" id="GO:0009295">
    <property type="term" value="C:nucleoid"/>
    <property type="evidence" value="ECO:0007669"/>
    <property type="project" value="UniProtKB-SubCell"/>
</dbReference>
<dbReference type="SUPFAM" id="SSF81273">
    <property type="entry name" value="H-NS histone-like proteins"/>
    <property type="match status" value="1"/>
</dbReference>
<protein>
    <submittedName>
        <fullName evidence="7">H-NS histone family protein</fullName>
    </submittedName>
</protein>
<dbReference type="RefSeq" id="WP_273250199.1">
    <property type="nucleotide sequence ID" value="NZ_VENJ01000018.1"/>
</dbReference>
<evidence type="ECO:0000256" key="1">
    <source>
        <dbReference type="ARBA" id="ARBA00004453"/>
    </source>
</evidence>
<dbReference type="Pfam" id="PF00816">
    <property type="entry name" value="Histone_HNS"/>
    <property type="match status" value="1"/>
</dbReference>
<name>A0A7C9HD12_9RHOB</name>
<dbReference type="GO" id="GO:0003680">
    <property type="term" value="F:minor groove of adenine-thymine-rich DNA binding"/>
    <property type="evidence" value="ECO:0007669"/>
    <property type="project" value="TreeGrafter"/>
</dbReference>
<dbReference type="GO" id="GO:0000976">
    <property type="term" value="F:transcription cis-regulatory region binding"/>
    <property type="evidence" value="ECO:0007669"/>
    <property type="project" value="TreeGrafter"/>
</dbReference>
<gene>
    <name evidence="7" type="ORF">FH759_12035</name>
</gene>
<dbReference type="AlphaFoldDB" id="A0A7C9HD12"/>
<comment type="caution">
    <text evidence="7">The sequence shown here is derived from an EMBL/GenBank/DDBJ whole genome shotgun (WGS) entry which is preliminary data.</text>
</comment>
<dbReference type="EMBL" id="VENJ01000018">
    <property type="protein sequence ID" value="MTJ05407.1"/>
    <property type="molecule type" value="Genomic_DNA"/>
</dbReference>
<accession>A0A7C9HD12</accession>
<evidence type="ECO:0000313" key="8">
    <source>
        <dbReference type="Proteomes" id="UP000483078"/>
    </source>
</evidence>
<dbReference type="InterPro" id="IPR027444">
    <property type="entry name" value="H-NS_C_dom"/>
</dbReference>
<proteinExistence type="inferred from homology"/>
<dbReference type="GO" id="GO:0001217">
    <property type="term" value="F:DNA-binding transcription repressor activity"/>
    <property type="evidence" value="ECO:0007669"/>
    <property type="project" value="TreeGrafter"/>
</dbReference>
<dbReference type="Gene3D" id="4.10.430.10">
    <property type="entry name" value="Histone-like protein H-NS, C-terminal domain"/>
    <property type="match status" value="1"/>
</dbReference>
<evidence type="ECO:0000256" key="3">
    <source>
        <dbReference type="ARBA" id="ARBA00022490"/>
    </source>
</evidence>
<keyword evidence="3" id="KW-0963">Cytoplasm</keyword>
<comment type="similarity">
    <text evidence="2">Belongs to the histone-like protein H-NS family.</text>
</comment>
<dbReference type="Proteomes" id="UP000483078">
    <property type="component" value="Unassembled WGS sequence"/>
</dbReference>
<feature type="domain" description="DNA-binding protein H-NS-like C-terminal" evidence="6">
    <location>
        <begin position="58"/>
        <end position="103"/>
    </location>
</feature>
<dbReference type="GO" id="GO:0003681">
    <property type="term" value="F:bent DNA binding"/>
    <property type="evidence" value="ECO:0007669"/>
    <property type="project" value="TreeGrafter"/>
</dbReference>
<comment type="subcellular location">
    <subcellularLocation>
        <location evidence="1">Cytoplasm</location>
        <location evidence="1">Nucleoid</location>
    </subcellularLocation>
</comment>
<feature type="region of interest" description="Disordered" evidence="5">
    <location>
        <begin position="52"/>
        <end position="86"/>
    </location>
</feature>
<dbReference type="SMART" id="SM00528">
    <property type="entry name" value="HNS"/>
    <property type="match status" value="1"/>
</dbReference>
<evidence type="ECO:0000313" key="7">
    <source>
        <dbReference type="EMBL" id="MTJ05407.1"/>
    </source>
</evidence>
<evidence type="ECO:0000256" key="4">
    <source>
        <dbReference type="ARBA" id="ARBA00023125"/>
    </source>
</evidence>
<reference evidence="7 8" key="1">
    <citation type="submission" date="2019-06" db="EMBL/GenBank/DDBJ databases">
        <title>Enrichment of Autotrophic Halophilic Microorganisms from Red Sea Brine Pool Using Microbial Electrosynthesis System.</title>
        <authorList>
            <person name="Alqahtani M.F."/>
            <person name="Bajracharya S."/>
            <person name="Katuri K.P."/>
            <person name="Ali M."/>
            <person name="Saikaly P.E."/>
        </authorList>
    </citation>
    <scope>NUCLEOTIDE SEQUENCE [LARGE SCALE GENOMIC DNA]</scope>
    <source>
        <strain evidence="7">MES6</strain>
    </source>
</reference>
<dbReference type="PANTHER" id="PTHR38097">
    <property type="match status" value="1"/>
</dbReference>
<evidence type="ECO:0000256" key="5">
    <source>
        <dbReference type="SAM" id="MobiDB-lite"/>
    </source>
</evidence>
<dbReference type="PANTHER" id="PTHR38097:SF2">
    <property type="entry name" value="DNA-BINDING PROTEIN STPA"/>
    <property type="match status" value="1"/>
</dbReference>
<organism evidence="7 8">
    <name type="scientific">Sediminimonas qiaohouensis</name>
    <dbReference type="NCBI Taxonomy" id="552061"/>
    <lineage>
        <taxon>Bacteria</taxon>
        <taxon>Pseudomonadati</taxon>
        <taxon>Pseudomonadota</taxon>
        <taxon>Alphaproteobacteria</taxon>
        <taxon>Rhodobacterales</taxon>
        <taxon>Roseobacteraceae</taxon>
        <taxon>Sediminimonas</taxon>
    </lineage>
</organism>
<keyword evidence="4" id="KW-0238">DNA-binding</keyword>
<dbReference type="GO" id="GO:0005829">
    <property type="term" value="C:cytosol"/>
    <property type="evidence" value="ECO:0007669"/>
    <property type="project" value="TreeGrafter"/>
</dbReference>
<evidence type="ECO:0000259" key="6">
    <source>
        <dbReference type="SMART" id="SM00528"/>
    </source>
</evidence>
<evidence type="ECO:0000256" key="2">
    <source>
        <dbReference type="ARBA" id="ARBA00010610"/>
    </source>
</evidence>